<dbReference type="Gene3D" id="1.10.8.60">
    <property type="match status" value="1"/>
</dbReference>
<comment type="similarity">
    <text evidence="1 4">Belongs to the AAA ATPase family.</text>
</comment>
<dbReference type="InterPro" id="IPR003959">
    <property type="entry name" value="ATPase_AAA_core"/>
</dbReference>
<dbReference type="GO" id="GO:0005524">
    <property type="term" value="F:ATP binding"/>
    <property type="evidence" value="ECO:0007669"/>
    <property type="project" value="UniProtKB-KW"/>
</dbReference>
<dbReference type="InterPro" id="IPR050304">
    <property type="entry name" value="MT-severing_AAA_ATPase"/>
</dbReference>
<evidence type="ECO:0000256" key="1">
    <source>
        <dbReference type="ARBA" id="ARBA00006914"/>
    </source>
</evidence>
<dbReference type="InterPro" id="IPR015415">
    <property type="entry name" value="Spast_Vps4_C"/>
</dbReference>
<evidence type="ECO:0000259" key="5">
    <source>
        <dbReference type="SMART" id="SM00382"/>
    </source>
</evidence>
<dbReference type="EMBL" id="JARQZJ010000017">
    <property type="protein sequence ID" value="KAK9873238.1"/>
    <property type="molecule type" value="Genomic_DNA"/>
</dbReference>
<keyword evidence="7" id="KW-1185">Reference proteome</keyword>
<dbReference type="Pfam" id="PF09336">
    <property type="entry name" value="Vps4_C"/>
    <property type="match status" value="1"/>
</dbReference>
<accession>A0AAW1TWY8</accession>
<dbReference type="PANTHER" id="PTHR23074">
    <property type="entry name" value="AAA DOMAIN-CONTAINING"/>
    <property type="match status" value="1"/>
</dbReference>
<dbReference type="InterPro" id="IPR003593">
    <property type="entry name" value="AAA+_ATPase"/>
</dbReference>
<reference evidence="6 7" key="1">
    <citation type="submission" date="2023-03" db="EMBL/GenBank/DDBJ databases">
        <title>Genome insight into feeding habits of ladybird beetles.</title>
        <authorList>
            <person name="Li H.-S."/>
            <person name="Huang Y.-H."/>
            <person name="Pang H."/>
        </authorList>
    </citation>
    <scope>NUCLEOTIDE SEQUENCE [LARGE SCALE GENOMIC DNA]</scope>
    <source>
        <strain evidence="6">SYSU_2023b</strain>
        <tissue evidence="6">Whole body</tissue>
    </source>
</reference>
<dbReference type="AlphaFoldDB" id="A0AAW1TWY8"/>
<organism evidence="6 7">
    <name type="scientific">Henosepilachna vigintioctopunctata</name>
    <dbReference type="NCBI Taxonomy" id="420089"/>
    <lineage>
        <taxon>Eukaryota</taxon>
        <taxon>Metazoa</taxon>
        <taxon>Ecdysozoa</taxon>
        <taxon>Arthropoda</taxon>
        <taxon>Hexapoda</taxon>
        <taxon>Insecta</taxon>
        <taxon>Pterygota</taxon>
        <taxon>Neoptera</taxon>
        <taxon>Endopterygota</taxon>
        <taxon>Coleoptera</taxon>
        <taxon>Polyphaga</taxon>
        <taxon>Cucujiformia</taxon>
        <taxon>Coccinelloidea</taxon>
        <taxon>Coccinellidae</taxon>
        <taxon>Epilachninae</taxon>
        <taxon>Epilachnini</taxon>
        <taxon>Henosepilachna</taxon>
    </lineage>
</organism>
<keyword evidence="3 4" id="KW-0067">ATP-binding</keyword>
<evidence type="ECO:0000256" key="3">
    <source>
        <dbReference type="ARBA" id="ARBA00022840"/>
    </source>
</evidence>
<comment type="caution">
    <text evidence="6">The sequence shown here is derived from an EMBL/GenBank/DDBJ whole genome shotgun (WGS) entry which is preliminary data.</text>
</comment>
<protein>
    <recommendedName>
        <fullName evidence="5">AAA+ ATPase domain-containing protein</fullName>
    </recommendedName>
</protein>
<dbReference type="GO" id="GO:0016197">
    <property type="term" value="P:endosomal transport"/>
    <property type="evidence" value="ECO:0007669"/>
    <property type="project" value="TreeGrafter"/>
</dbReference>
<dbReference type="Pfam" id="PF00004">
    <property type="entry name" value="AAA"/>
    <property type="match status" value="1"/>
</dbReference>
<evidence type="ECO:0000256" key="4">
    <source>
        <dbReference type="RuleBase" id="RU003651"/>
    </source>
</evidence>
<dbReference type="GO" id="GO:0016887">
    <property type="term" value="F:ATP hydrolysis activity"/>
    <property type="evidence" value="ECO:0007669"/>
    <property type="project" value="InterPro"/>
</dbReference>
<name>A0AAW1TWY8_9CUCU</name>
<dbReference type="PANTHER" id="PTHR23074:SF72">
    <property type="entry name" value="VACUOLAR PROTEIN SORTING-ASSOCIATED PROTEIN 4B"/>
    <property type="match status" value="1"/>
</dbReference>
<feature type="domain" description="AAA+ ATPase" evidence="5">
    <location>
        <begin position="169"/>
        <end position="304"/>
    </location>
</feature>
<dbReference type="InterPro" id="IPR003960">
    <property type="entry name" value="ATPase_AAA_CS"/>
</dbReference>
<sequence length="433" mass="50087">MIQWISEMKMFNAINNIGETHSVSQSQNIFSRCISALESYESLLAEFVDLNNSMDYEIIIPKINECSRSIEHLFELDDGSFLITFVRLHNQLRDFFDNIHQRKNHGDHSMNNRADLKNSEASTSIENSIEQPRVKGFCDIAGLLEAKKNLRMMILLPKDQPQLFVNRRYSNRILLFGPPGTGKTLLVHAIAAEMKAVFHSISASNILSPLVGQSEKIIRNLFQYAKGTHEYSLIFIDELDGFCRKRNDSEQDHSRRLKTEIMCQLSSIEDCNNIFVICATNCPWDLDTAILRRFQKHIFITLPDRNERLHHLIFHTNSTSLKQLQISEWDEVLNLTEGFSSSDLSVLVQNAMDRPLLELQETIVWKKTNDNLYQPADEQDDPLNIFCKYFHELPPNSVQARPIKLDDLIIEAKKYKPTVSDAEMERYSNFNKK</sequence>
<dbReference type="GO" id="GO:0007033">
    <property type="term" value="P:vacuole organization"/>
    <property type="evidence" value="ECO:0007669"/>
    <property type="project" value="TreeGrafter"/>
</dbReference>
<evidence type="ECO:0000313" key="7">
    <source>
        <dbReference type="Proteomes" id="UP001431783"/>
    </source>
</evidence>
<dbReference type="Gene3D" id="3.40.50.300">
    <property type="entry name" value="P-loop containing nucleotide triphosphate hydrolases"/>
    <property type="match status" value="1"/>
</dbReference>
<dbReference type="Proteomes" id="UP001431783">
    <property type="component" value="Unassembled WGS sequence"/>
</dbReference>
<dbReference type="SMART" id="SM00382">
    <property type="entry name" value="AAA"/>
    <property type="match status" value="1"/>
</dbReference>
<gene>
    <name evidence="6" type="ORF">WA026_021729</name>
</gene>
<proteinExistence type="inferred from homology"/>
<dbReference type="PROSITE" id="PS00674">
    <property type="entry name" value="AAA"/>
    <property type="match status" value="1"/>
</dbReference>
<keyword evidence="2 4" id="KW-0547">Nucleotide-binding</keyword>
<dbReference type="SUPFAM" id="SSF52540">
    <property type="entry name" value="P-loop containing nucleoside triphosphate hydrolases"/>
    <property type="match status" value="1"/>
</dbReference>
<evidence type="ECO:0000256" key="2">
    <source>
        <dbReference type="ARBA" id="ARBA00022741"/>
    </source>
</evidence>
<dbReference type="InterPro" id="IPR027417">
    <property type="entry name" value="P-loop_NTPase"/>
</dbReference>
<evidence type="ECO:0000313" key="6">
    <source>
        <dbReference type="EMBL" id="KAK9873238.1"/>
    </source>
</evidence>